<evidence type="ECO:0000256" key="1">
    <source>
        <dbReference type="SAM" id="SignalP"/>
    </source>
</evidence>
<dbReference type="AlphaFoldDB" id="A0A840L8W8"/>
<keyword evidence="1" id="KW-0732">Signal</keyword>
<protein>
    <recommendedName>
        <fullName evidence="4">DUF3015 family protein</fullName>
    </recommendedName>
</protein>
<dbReference type="Pfam" id="PF11220">
    <property type="entry name" value="DUF3015"/>
    <property type="match status" value="1"/>
</dbReference>
<feature type="signal peptide" evidence="1">
    <location>
        <begin position="1"/>
        <end position="22"/>
    </location>
</feature>
<feature type="chain" id="PRO_5033037085" description="DUF3015 family protein" evidence="1">
    <location>
        <begin position="23"/>
        <end position="161"/>
    </location>
</feature>
<dbReference type="EMBL" id="JACHLP010000003">
    <property type="protein sequence ID" value="MBB4843112.1"/>
    <property type="molecule type" value="Genomic_DNA"/>
</dbReference>
<proteinExistence type="predicted"/>
<evidence type="ECO:0008006" key="4">
    <source>
        <dbReference type="Google" id="ProtNLM"/>
    </source>
</evidence>
<organism evidence="2 3">
    <name type="scientific">Roseateles oligotrophus</name>
    <dbReference type="NCBI Taxonomy" id="1769250"/>
    <lineage>
        <taxon>Bacteria</taxon>
        <taxon>Pseudomonadati</taxon>
        <taxon>Pseudomonadota</taxon>
        <taxon>Betaproteobacteria</taxon>
        <taxon>Burkholderiales</taxon>
        <taxon>Sphaerotilaceae</taxon>
        <taxon>Roseateles</taxon>
    </lineage>
</organism>
<name>A0A840L8W8_9BURK</name>
<dbReference type="InterPro" id="IPR021383">
    <property type="entry name" value="DUF3015"/>
</dbReference>
<keyword evidence="3" id="KW-1185">Reference proteome</keyword>
<gene>
    <name evidence="2" type="ORF">HNP55_001631</name>
</gene>
<reference evidence="2 3" key="1">
    <citation type="submission" date="2020-08" db="EMBL/GenBank/DDBJ databases">
        <title>Functional genomics of gut bacteria from endangered species of beetles.</title>
        <authorList>
            <person name="Carlos-Shanley C."/>
        </authorList>
    </citation>
    <scope>NUCLEOTIDE SEQUENCE [LARGE SCALE GENOMIC DNA]</scope>
    <source>
        <strain evidence="2 3">S00239</strain>
    </source>
</reference>
<comment type="caution">
    <text evidence="2">The sequence shown here is derived from an EMBL/GenBank/DDBJ whole genome shotgun (WGS) entry which is preliminary data.</text>
</comment>
<evidence type="ECO:0000313" key="3">
    <source>
        <dbReference type="Proteomes" id="UP000562027"/>
    </source>
</evidence>
<sequence>MNKKAILVAALAVTGFAGSVQAREFADIYTECGLGAMIAPNNAVVAAITNVTWDLGTTAISSNVSSADTCKGGQKKVASLLLNSYAQLETDLAKGEGQHLAALSDAAGCTAQAGTQFQVALRQDFAALVAKSGYAESGRMDKAAALYTVVEAQARAASCTI</sequence>
<dbReference type="Proteomes" id="UP000562027">
    <property type="component" value="Unassembled WGS sequence"/>
</dbReference>
<dbReference type="RefSeq" id="WP_184298092.1">
    <property type="nucleotide sequence ID" value="NZ_JACHLP010000003.1"/>
</dbReference>
<evidence type="ECO:0000313" key="2">
    <source>
        <dbReference type="EMBL" id="MBB4843112.1"/>
    </source>
</evidence>
<accession>A0A840L8W8</accession>